<reference evidence="1 2" key="1">
    <citation type="submission" date="2015-07" db="EMBL/GenBank/DDBJ databases">
        <title>Draft genome sequence of the Amantichitinum ursilacus IGB-41, a new chitin-degrading bacterium.</title>
        <authorList>
            <person name="Kirstahler P."/>
            <person name="Guenther M."/>
            <person name="Grumaz C."/>
            <person name="Rupp S."/>
            <person name="Zibek S."/>
            <person name="Sohn K."/>
        </authorList>
    </citation>
    <scope>NUCLEOTIDE SEQUENCE [LARGE SCALE GENOMIC DNA]</scope>
    <source>
        <strain evidence="1 2">IGB-41</strain>
    </source>
</reference>
<dbReference type="RefSeq" id="WP_053937884.1">
    <property type="nucleotide sequence ID" value="NZ_LAQT01000008.1"/>
</dbReference>
<name>A0A0N0XKQ9_9NEIS</name>
<gene>
    <name evidence="1" type="ORF">WG78_11170</name>
</gene>
<dbReference type="InterPro" id="IPR029060">
    <property type="entry name" value="PIN-like_dom_sf"/>
</dbReference>
<comment type="caution">
    <text evidence="1">The sequence shown here is derived from an EMBL/GenBank/DDBJ whole genome shotgun (WGS) entry which is preliminary data.</text>
</comment>
<dbReference type="SUPFAM" id="SSF88723">
    <property type="entry name" value="PIN domain-like"/>
    <property type="match status" value="1"/>
</dbReference>
<sequence length="181" mass="19633">MSEITSYMLDTNIFCAIVAGEFHDLPDDGRYFATHIQRDELGNTKSDADLRDRLLSLFAETIEKPISTAGLMAGISVAGGSAPDSGERLVPTEAAIWDTSTWGESKFDDTSGQIEMLLGRMKEKDGRAKKLSSHAKDVLILATAIRNGFHLLTGDVVLFELAQECGALATLIQYAAPKQQP</sequence>
<evidence type="ECO:0000313" key="2">
    <source>
        <dbReference type="Proteomes" id="UP000037939"/>
    </source>
</evidence>
<dbReference type="AlphaFoldDB" id="A0A0N0XKQ9"/>
<keyword evidence="2" id="KW-1185">Reference proteome</keyword>
<dbReference type="OrthoDB" id="8450414at2"/>
<accession>A0A0N0XKQ9</accession>
<dbReference type="Proteomes" id="UP000037939">
    <property type="component" value="Unassembled WGS sequence"/>
</dbReference>
<organism evidence="1 2">
    <name type="scientific">Amantichitinum ursilacus</name>
    <dbReference type="NCBI Taxonomy" id="857265"/>
    <lineage>
        <taxon>Bacteria</taxon>
        <taxon>Pseudomonadati</taxon>
        <taxon>Pseudomonadota</taxon>
        <taxon>Betaproteobacteria</taxon>
        <taxon>Neisseriales</taxon>
        <taxon>Chitinibacteraceae</taxon>
        <taxon>Amantichitinum</taxon>
    </lineage>
</organism>
<protein>
    <recommendedName>
        <fullName evidence="3">PIN domain-containing protein</fullName>
    </recommendedName>
</protein>
<proteinExistence type="predicted"/>
<evidence type="ECO:0000313" key="1">
    <source>
        <dbReference type="EMBL" id="KPC53047.1"/>
    </source>
</evidence>
<evidence type="ECO:0008006" key="3">
    <source>
        <dbReference type="Google" id="ProtNLM"/>
    </source>
</evidence>
<dbReference type="EMBL" id="LAQT01000008">
    <property type="protein sequence ID" value="KPC53047.1"/>
    <property type="molecule type" value="Genomic_DNA"/>
</dbReference>
<dbReference type="Gene3D" id="3.40.50.1010">
    <property type="entry name" value="5'-nuclease"/>
    <property type="match status" value="1"/>
</dbReference>